<organism evidence="2 3">
    <name type="scientific">Faecalibacterium prausnitzii SL3/3</name>
    <dbReference type="NCBI Taxonomy" id="657322"/>
    <lineage>
        <taxon>Bacteria</taxon>
        <taxon>Bacillati</taxon>
        <taxon>Bacillota</taxon>
        <taxon>Clostridia</taxon>
        <taxon>Eubacteriales</taxon>
        <taxon>Oscillospiraceae</taxon>
        <taxon>Faecalibacterium</taxon>
    </lineage>
</organism>
<accession>D4K782</accession>
<evidence type="ECO:0000259" key="1">
    <source>
        <dbReference type="PROSITE" id="PS51677"/>
    </source>
</evidence>
<keyword evidence="2" id="KW-0119">Carbohydrate metabolism</keyword>
<keyword evidence="2" id="KW-0326">Glycosidase</keyword>
<dbReference type="CDD" id="cd10941">
    <property type="entry name" value="CE4_PuuE_HpPgdA_like_2"/>
    <property type="match status" value="1"/>
</dbReference>
<evidence type="ECO:0000313" key="2">
    <source>
        <dbReference type="EMBL" id="CBL00695.1"/>
    </source>
</evidence>
<dbReference type="GO" id="GO:0016810">
    <property type="term" value="F:hydrolase activity, acting on carbon-nitrogen (but not peptide) bonds"/>
    <property type="evidence" value="ECO:0007669"/>
    <property type="project" value="InterPro"/>
</dbReference>
<dbReference type="InterPro" id="IPR022560">
    <property type="entry name" value="DUF3473"/>
</dbReference>
<dbReference type="RefSeq" id="WP_015536652.1">
    <property type="nucleotide sequence ID" value="NC_021020.1"/>
</dbReference>
<proteinExistence type="predicted"/>
<dbReference type="InterPro" id="IPR045235">
    <property type="entry name" value="PuuE_HpPgdA-like"/>
</dbReference>
<dbReference type="Pfam" id="PF11959">
    <property type="entry name" value="DUF3473"/>
    <property type="match status" value="1"/>
</dbReference>
<reference evidence="2 3" key="2">
    <citation type="submission" date="2010-03" db="EMBL/GenBank/DDBJ databases">
        <authorList>
            <person name="Pajon A."/>
        </authorList>
    </citation>
    <scope>NUCLEOTIDE SEQUENCE [LARGE SCALE GENOMIC DNA]</scope>
    <source>
        <strain evidence="2 3">SL3/3</strain>
    </source>
</reference>
<dbReference type="KEGG" id="fpa:FPR_02500"/>
<evidence type="ECO:0000313" key="3">
    <source>
        <dbReference type="Proteomes" id="UP000007059"/>
    </source>
</evidence>
<dbReference type="GO" id="GO:0016798">
    <property type="term" value="F:hydrolase activity, acting on glycosyl bonds"/>
    <property type="evidence" value="ECO:0007669"/>
    <property type="project" value="UniProtKB-KW"/>
</dbReference>
<dbReference type="AlphaFoldDB" id="D4K782"/>
<sequence length="281" mass="32636">MKKYAIITMDVEDWYHTYFPEANVDRSISLLDGLDVALDIMKKDDIHGSFFVVGEIADKLADKLRAMDKEGHDIAVHNCQHLRPVTMAPDEFRSQLLEAKQKIEGILGHQVHGYRAPSFGIDDERLDIVRECGFKYDSSKLKPQKSAKYGVLNLKGFKETVPCIHQTKGFTEFEVSTEKIGDMNMLLGGGYIRMLPWFFMKHMTQKYLDSGKPYVMYIHPIDLSPKPMPKVDGISFDRYLRTHIGRRHMVWRFKKVIEMLKKSGYEFVTFEELLKIYPTEE</sequence>
<feature type="domain" description="NodB homology" evidence="1">
    <location>
        <begin position="12"/>
        <end position="268"/>
    </location>
</feature>
<dbReference type="Proteomes" id="UP000007059">
    <property type="component" value="Chromosome"/>
</dbReference>
<dbReference type="InterPro" id="IPR011330">
    <property type="entry name" value="Glyco_hydro/deAcase_b/a-brl"/>
</dbReference>
<dbReference type="eggNOG" id="COG0726">
    <property type="taxonomic scope" value="Bacteria"/>
</dbReference>
<dbReference type="InterPro" id="IPR002509">
    <property type="entry name" value="NODB_dom"/>
</dbReference>
<dbReference type="PANTHER" id="PTHR47561">
    <property type="entry name" value="POLYSACCHARIDE DEACETYLASE FAMILY PROTEIN (AFU_ORTHOLOGUE AFUA_6G05030)"/>
    <property type="match status" value="1"/>
</dbReference>
<reference evidence="2 3" key="1">
    <citation type="submission" date="2010-03" db="EMBL/GenBank/DDBJ databases">
        <title>The genome sequence of Faecalibacterium prausnitzii SL3/3.</title>
        <authorList>
            <consortium name="metaHIT consortium -- http://www.metahit.eu/"/>
            <person name="Pajon A."/>
            <person name="Turner K."/>
            <person name="Parkhill J."/>
            <person name="Duncan S."/>
            <person name="Flint H."/>
        </authorList>
    </citation>
    <scope>NUCLEOTIDE SEQUENCE [LARGE SCALE GENOMIC DNA]</scope>
    <source>
        <strain evidence="2 3">SL3/3</strain>
    </source>
</reference>
<name>D4K782_9FIRM</name>
<gene>
    <name evidence="2" type="ORF">FPR_02500</name>
</gene>
<dbReference type="PANTHER" id="PTHR47561:SF1">
    <property type="entry name" value="POLYSACCHARIDE DEACETYLASE FAMILY PROTEIN (AFU_ORTHOLOGUE AFUA_6G05030)"/>
    <property type="match status" value="1"/>
</dbReference>
<dbReference type="Gene3D" id="3.20.20.370">
    <property type="entry name" value="Glycoside hydrolase/deacetylase"/>
    <property type="match status" value="1"/>
</dbReference>
<keyword evidence="2" id="KW-0378">Hydrolase</keyword>
<dbReference type="PROSITE" id="PS51677">
    <property type="entry name" value="NODB"/>
    <property type="match status" value="1"/>
</dbReference>
<keyword evidence="2" id="KW-0624">Polysaccharide degradation</keyword>
<dbReference type="EMBL" id="FP929046">
    <property type="protein sequence ID" value="CBL00695.1"/>
    <property type="molecule type" value="Genomic_DNA"/>
</dbReference>
<dbReference type="PATRIC" id="fig|657322.3.peg.1629"/>
<dbReference type="GO" id="GO:0045493">
    <property type="term" value="P:xylan catabolic process"/>
    <property type="evidence" value="ECO:0007669"/>
    <property type="project" value="UniProtKB-KW"/>
</dbReference>
<protein>
    <submittedName>
        <fullName evidence="2">Predicted xylanase/chitin deacetylase</fullName>
    </submittedName>
</protein>
<keyword evidence="2" id="KW-0858">Xylan degradation</keyword>
<dbReference type="HOGENOM" id="CLU_961754_0_0_9"/>
<dbReference type="SUPFAM" id="SSF88713">
    <property type="entry name" value="Glycoside hydrolase/deacetylase"/>
    <property type="match status" value="1"/>
</dbReference>
<dbReference type="Pfam" id="PF01522">
    <property type="entry name" value="Polysacc_deac_1"/>
    <property type="match status" value="1"/>
</dbReference>